<accession>A0A1S8T8C1</accession>
<dbReference type="Pfam" id="PF23023">
    <property type="entry name" value="Anti-Pycsar_Apyc1"/>
    <property type="match status" value="1"/>
</dbReference>
<gene>
    <name evidence="1" type="ORF">CLPUN_41700</name>
</gene>
<evidence type="ECO:0000313" key="2">
    <source>
        <dbReference type="Proteomes" id="UP000190890"/>
    </source>
</evidence>
<evidence type="ECO:0000313" key="1">
    <source>
        <dbReference type="EMBL" id="OOM74030.1"/>
    </source>
</evidence>
<keyword evidence="2" id="KW-1185">Reference proteome</keyword>
<dbReference type="STRING" id="29367.CLPUN_41700"/>
<name>A0A1S8T8C1_9CLOT</name>
<reference evidence="1 2" key="1">
    <citation type="submission" date="2016-05" db="EMBL/GenBank/DDBJ databases">
        <title>Microbial solvent formation.</title>
        <authorList>
            <person name="Poehlein A."/>
            <person name="Montoya Solano J.D."/>
            <person name="Flitsch S."/>
            <person name="Krabben P."/>
            <person name="Duerre P."/>
            <person name="Daniel R."/>
        </authorList>
    </citation>
    <scope>NUCLEOTIDE SEQUENCE [LARGE SCALE GENOMIC DNA]</scope>
    <source>
        <strain evidence="1 2">DSM 2619</strain>
    </source>
</reference>
<organism evidence="1 2">
    <name type="scientific">Clostridium puniceum</name>
    <dbReference type="NCBI Taxonomy" id="29367"/>
    <lineage>
        <taxon>Bacteria</taxon>
        <taxon>Bacillati</taxon>
        <taxon>Bacillota</taxon>
        <taxon>Clostridia</taxon>
        <taxon>Eubacteriales</taxon>
        <taxon>Clostridiaceae</taxon>
        <taxon>Clostridium</taxon>
    </lineage>
</organism>
<protein>
    <submittedName>
        <fullName evidence="1">Uncharacterized protein</fullName>
    </submittedName>
</protein>
<dbReference type="AlphaFoldDB" id="A0A1S8T8C1"/>
<proteinExistence type="predicted"/>
<dbReference type="Proteomes" id="UP000190890">
    <property type="component" value="Unassembled WGS sequence"/>
</dbReference>
<sequence length="124" mass="14461">MKGKALLYIVQIIKELNLTLNSSLTKHVETLNTYSFLIKFDYGNSIFYSGDTYETNFNVIPFLDEGNIIYQGTCLNDMEGNVHTSLRVLSELVPEQYRKKYSVFISMMIISLKKLKKKDFKWLI</sequence>
<dbReference type="EMBL" id="LZZM01000205">
    <property type="protein sequence ID" value="OOM74030.1"/>
    <property type="molecule type" value="Genomic_DNA"/>
</dbReference>
<comment type="caution">
    <text evidence="1">The sequence shown here is derived from an EMBL/GenBank/DDBJ whole genome shotgun (WGS) entry which is preliminary data.</text>
</comment>